<feature type="domain" description="Acyl-CoA dehydrogenase/oxidase N-terminal" evidence="2">
    <location>
        <begin position="30"/>
        <end position="99"/>
    </location>
</feature>
<dbReference type="RefSeq" id="WP_345067191.1">
    <property type="nucleotide sequence ID" value="NZ_BAABCN010000007.1"/>
</dbReference>
<dbReference type="SUPFAM" id="SSF47203">
    <property type="entry name" value="Acyl-CoA dehydrogenase C-terminal domain-like"/>
    <property type="match status" value="1"/>
</dbReference>
<evidence type="ECO:0000259" key="2">
    <source>
        <dbReference type="Pfam" id="PF02771"/>
    </source>
</evidence>
<evidence type="ECO:0000313" key="4">
    <source>
        <dbReference type="EMBL" id="GAA3882171.1"/>
    </source>
</evidence>
<dbReference type="InterPro" id="IPR036250">
    <property type="entry name" value="AcylCo_DH-like_C"/>
</dbReference>
<organism evidence="4 5">
    <name type="scientific">Leifsonia kafniensis</name>
    <dbReference type="NCBI Taxonomy" id="475957"/>
    <lineage>
        <taxon>Bacteria</taxon>
        <taxon>Bacillati</taxon>
        <taxon>Actinomycetota</taxon>
        <taxon>Actinomycetes</taxon>
        <taxon>Micrococcales</taxon>
        <taxon>Microbacteriaceae</taxon>
        <taxon>Leifsonia</taxon>
    </lineage>
</organism>
<dbReference type="PANTHER" id="PTHR43884">
    <property type="entry name" value="ACYL-COA DEHYDROGENASE"/>
    <property type="match status" value="1"/>
</dbReference>
<sequence length="417" mass="46210">MNQRSAKPSLPVALGERIDTTPVIDYLRPIIQQYEQRIEDDARLPDELVDILHDAGVFSTLLPREYGGRELHPVDHFDFIFELSRINGSVGWCAMIQTGGYPMVEPEVFAELSGKKPWLTAGSHGRIGTEHRVEGGYRFTGEWRFCSGSAWAQYLTGWAKIVDDEGNPIIDLVTGEEAMIDGLFAKADVTVLDEWNPMGMRGTGSGGFTVEDEFLEERFTMGADDIPDAYRDRAVYNLSGWAGQLHIAAMMLGSVQGMVDEFVKVAALRRERFSFTNRAGRMGREQLHQIRIAEAHAEIRAVVEWARALGARDYDAALRGETLPYEDGVIAMQAVPLHAGRVAKEIALTLFGLAGADAVPRDSGLSRAFRDTLTGSQHTAFLEPQFQPIGQYLLSKDSPEGVHIDESFLMPLPPRGE</sequence>
<dbReference type="Gene3D" id="1.10.540.10">
    <property type="entry name" value="Acyl-CoA dehydrogenase/oxidase, N-terminal domain"/>
    <property type="match status" value="1"/>
</dbReference>
<dbReference type="InterPro" id="IPR037069">
    <property type="entry name" value="AcylCoA_DH/ox_N_sf"/>
</dbReference>
<dbReference type="InterPro" id="IPR013786">
    <property type="entry name" value="AcylCoA_DH/ox_N"/>
</dbReference>
<dbReference type="Pfam" id="PF08028">
    <property type="entry name" value="Acyl-CoA_dh_2"/>
    <property type="match status" value="1"/>
</dbReference>
<dbReference type="Gene3D" id="2.40.110.10">
    <property type="entry name" value="Butyryl-CoA Dehydrogenase, subunit A, domain 2"/>
    <property type="match status" value="1"/>
</dbReference>
<evidence type="ECO:0000259" key="3">
    <source>
        <dbReference type="Pfam" id="PF08028"/>
    </source>
</evidence>
<reference evidence="5" key="1">
    <citation type="journal article" date="2019" name="Int. J. Syst. Evol. Microbiol.">
        <title>The Global Catalogue of Microorganisms (GCM) 10K type strain sequencing project: providing services to taxonomists for standard genome sequencing and annotation.</title>
        <authorList>
            <consortium name="The Broad Institute Genomics Platform"/>
            <consortium name="The Broad Institute Genome Sequencing Center for Infectious Disease"/>
            <person name="Wu L."/>
            <person name="Ma J."/>
        </authorList>
    </citation>
    <scope>NUCLEOTIDE SEQUENCE [LARGE SCALE GENOMIC DNA]</scope>
    <source>
        <strain evidence="5">JCM 17021</strain>
    </source>
</reference>
<feature type="domain" description="Acyl-CoA dehydrogenase C-terminal" evidence="3">
    <location>
        <begin position="246"/>
        <end position="381"/>
    </location>
</feature>
<keyword evidence="1" id="KW-0560">Oxidoreductase</keyword>
<gene>
    <name evidence="4" type="ORF">GCM10022381_25540</name>
</gene>
<dbReference type="PIRSF" id="PIRSF016578">
    <property type="entry name" value="HsaA"/>
    <property type="match status" value="1"/>
</dbReference>
<proteinExistence type="predicted"/>
<dbReference type="EMBL" id="BAABCN010000007">
    <property type="protein sequence ID" value="GAA3882171.1"/>
    <property type="molecule type" value="Genomic_DNA"/>
</dbReference>
<comment type="caution">
    <text evidence="4">The sequence shown here is derived from an EMBL/GenBank/DDBJ whole genome shotgun (WGS) entry which is preliminary data.</text>
</comment>
<dbReference type="InterPro" id="IPR009100">
    <property type="entry name" value="AcylCoA_DH/oxidase_NM_dom_sf"/>
</dbReference>
<dbReference type="SUPFAM" id="SSF56645">
    <property type="entry name" value="Acyl-CoA dehydrogenase NM domain-like"/>
    <property type="match status" value="1"/>
</dbReference>
<dbReference type="Proteomes" id="UP001501803">
    <property type="component" value="Unassembled WGS sequence"/>
</dbReference>
<dbReference type="Gene3D" id="1.20.140.10">
    <property type="entry name" value="Butyryl-CoA Dehydrogenase, subunit A, domain 3"/>
    <property type="match status" value="1"/>
</dbReference>
<dbReference type="PANTHER" id="PTHR43884:SF12">
    <property type="entry name" value="ISOVALERYL-COA DEHYDROGENASE, MITOCHONDRIAL-RELATED"/>
    <property type="match status" value="1"/>
</dbReference>
<keyword evidence="5" id="KW-1185">Reference proteome</keyword>
<protein>
    <submittedName>
        <fullName evidence="4">Acyl-CoA dehydrogenase family protein</fullName>
    </submittedName>
</protein>
<evidence type="ECO:0000256" key="1">
    <source>
        <dbReference type="ARBA" id="ARBA00023002"/>
    </source>
</evidence>
<accession>A0ABP7KMG9</accession>
<dbReference type="InterPro" id="IPR046373">
    <property type="entry name" value="Acyl-CoA_Oxase/DH_mid-dom_sf"/>
</dbReference>
<name>A0ABP7KMG9_9MICO</name>
<evidence type="ECO:0000313" key="5">
    <source>
        <dbReference type="Proteomes" id="UP001501803"/>
    </source>
</evidence>
<dbReference type="Pfam" id="PF02771">
    <property type="entry name" value="Acyl-CoA_dh_N"/>
    <property type="match status" value="1"/>
</dbReference>
<dbReference type="InterPro" id="IPR013107">
    <property type="entry name" value="Acyl-CoA_DH_C"/>
</dbReference>